<keyword evidence="1" id="KW-0812">Transmembrane</keyword>
<dbReference type="Proteomes" id="UP000000763">
    <property type="component" value="Chromosome 1"/>
</dbReference>
<accession>Q0JQK6</accession>
<name>Q0JQK6_ORYSJ</name>
<evidence type="ECO:0000256" key="1">
    <source>
        <dbReference type="SAM" id="Phobius"/>
    </source>
</evidence>
<protein>
    <submittedName>
        <fullName evidence="2">Os01g0154000 protein</fullName>
    </submittedName>
</protein>
<evidence type="ECO:0000313" key="2">
    <source>
        <dbReference type="EMBL" id="BAF03972.1"/>
    </source>
</evidence>
<dbReference type="KEGG" id="dosa:Os01g0154000"/>
<keyword evidence="1" id="KW-1133">Transmembrane helix</keyword>
<reference evidence="3" key="2">
    <citation type="journal article" date="2008" name="Nucleic Acids Res.">
        <title>The rice annotation project database (RAP-DB): 2008 update.</title>
        <authorList>
            <consortium name="The rice annotation project (RAP)"/>
        </authorList>
    </citation>
    <scope>GENOME REANNOTATION</scope>
    <source>
        <strain evidence="3">cv. Nipponbare</strain>
    </source>
</reference>
<feature type="non-terminal residue" evidence="2">
    <location>
        <position position="1"/>
    </location>
</feature>
<sequence length="117" mass="13192">LVSRRVSRPRAGRQAPGPARRYPLWRSLSQRAPSNVVYNSVVGSFASPVSSRRIVASHGSRQGGAKEHQVNRARAHRPRICHLRDGMVIRKGEYCILFLLDFFFSDSGSFFIYSGLF</sequence>
<dbReference type="EMBL" id="AP008207">
    <property type="protein sequence ID" value="BAF03972.1"/>
    <property type="molecule type" value="Genomic_DNA"/>
</dbReference>
<feature type="transmembrane region" description="Helical" evidence="1">
    <location>
        <begin position="94"/>
        <end position="116"/>
    </location>
</feature>
<evidence type="ECO:0000313" key="3">
    <source>
        <dbReference type="Proteomes" id="UP000000763"/>
    </source>
</evidence>
<reference evidence="2 3" key="1">
    <citation type="journal article" date="2005" name="Nature">
        <title>The map-based sequence of the rice genome.</title>
        <authorList>
            <consortium name="International rice genome sequencing project (IRGSP)"/>
            <person name="Matsumoto T."/>
            <person name="Wu J."/>
            <person name="Kanamori H."/>
            <person name="Katayose Y."/>
            <person name="Fujisawa M."/>
            <person name="Namiki N."/>
            <person name="Mizuno H."/>
            <person name="Yamamoto K."/>
            <person name="Antonio B.A."/>
            <person name="Baba T."/>
            <person name="Sakata K."/>
            <person name="Nagamura Y."/>
            <person name="Aoki H."/>
            <person name="Arikawa K."/>
            <person name="Arita K."/>
            <person name="Bito T."/>
            <person name="Chiden Y."/>
            <person name="Fujitsuka N."/>
            <person name="Fukunaka R."/>
            <person name="Hamada M."/>
            <person name="Harada C."/>
            <person name="Hayashi A."/>
            <person name="Hijishita S."/>
            <person name="Honda M."/>
            <person name="Hosokawa S."/>
            <person name="Ichikawa Y."/>
            <person name="Idonuma A."/>
            <person name="Iijima M."/>
            <person name="Ikeda M."/>
            <person name="Ikeno M."/>
            <person name="Ito K."/>
            <person name="Ito S."/>
            <person name="Ito T."/>
            <person name="Ito Y."/>
            <person name="Ito Y."/>
            <person name="Iwabuchi A."/>
            <person name="Kamiya K."/>
            <person name="Karasawa W."/>
            <person name="Kurita K."/>
            <person name="Katagiri S."/>
            <person name="Kikuta A."/>
            <person name="Kobayashi H."/>
            <person name="Kobayashi N."/>
            <person name="Machita K."/>
            <person name="Maehara T."/>
            <person name="Masukawa M."/>
            <person name="Mizubayashi T."/>
            <person name="Mukai Y."/>
            <person name="Nagasaki H."/>
            <person name="Nagata Y."/>
            <person name="Naito S."/>
            <person name="Nakashima M."/>
            <person name="Nakama Y."/>
            <person name="Nakamichi Y."/>
            <person name="Nakamura M."/>
            <person name="Meguro A."/>
            <person name="Negishi M."/>
            <person name="Ohta I."/>
            <person name="Ohta T."/>
            <person name="Okamoto M."/>
            <person name="Ono N."/>
            <person name="Saji S."/>
            <person name="Sakaguchi M."/>
            <person name="Sakai K."/>
            <person name="Shibata M."/>
            <person name="Shimokawa T."/>
            <person name="Song J."/>
            <person name="Takazaki Y."/>
            <person name="Terasawa K."/>
            <person name="Tsugane M."/>
            <person name="Tsuji K."/>
            <person name="Ueda S."/>
            <person name="Waki K."/>
            <person name="Yamagata H."/>
            <person name="Yamamoto M."/>
            <person name="Yamamoto S."/>
            <person name="Yamane H."/>
            <person name="Yoshiki S."/>
            <person name="Yoshihara R."/>
            <person name="Yukawa K."/>
            <person name="Zhong H."/>
            <person name="Yano M."/>
            <person name="Yuan Q."/>
            <person name="Ouyang S."/>
            <person name="Liu J."/>
            <person name="Jones K.M."/>
            <person name="Gansberger K."/>
            <person name="Moffat K."/>
            <person name="Hill J."/>
            <person name="Bera J."/>
            <person name="Fadrosh D."/>
            <person name="Jin S."/>
            <person name="Johri S."/>
            <person name="Kim M."/>
            <person name="Overton L."/>
            <person name="Reardon M."/>
            <person name="Tsitrin T."/>
            <person name="Vuong H."/>
            <person name="Weaver B."/>
            <person name="Ciecko A."/>
            <person name="Tallon L."/>
            <person name="Jackson J."/>
            <person name="Pai G."/>
            <person name="Aken S.V."/>
            <person name="Utterback T."/>
            <person name="Reidmuller S."/>
            <person name="Feldblyum T."/>
            <person name="Hsiao J."/>
            <person name="Zismann V."/>
            <person name="Iobst S."/>
            <person name="de Vazeille A.R."/>
            <person name="Buell C.R."/>
            <person name="Ying K."/>
            <person name="Li Y."/>
            <person name="Lu T."/>
            <person name="Huang Y."/>
            <person name="Zhao Q."/>
            <person name="Feng Q."/>
            <person name="Zhang L."/>
            <person name="Zhu J."/>
            <person name="Weng Q."/>
            <person name="Mu J."/>
            <person name="Lu Y."/>
            <person name="Fan D."/>
            <person name="Liu Y."/>
            <person name="Guan J."/>
            <person name="Zhang Y."/>
            <person name="Yu S."/>
            <person name="Liu X."/>
            <person name="Zhang Y."/>
            <person name="Hong G."/>
            <person name="Han B."/>
            <person name="Choisne N."/>
            <person name="Demange N."/>
            <person name="Orjeda G."/>
            <person name="Samain S."/>
            <person name="Cattolico L."/>
            <person name="Pelletier E."/>
            <person name="Couloux A."/>
            <person name="Segurens B."/>
            <person name="Wincker P."/>
            <person name="D'Hont A."/>
            <person name="Scarpelli C."/>
            <person name="Weissenbach J."/>
            <person name="Salanoubat M."/>
            <person name="Quetier F."/>
            <person name="Yu Y."/>
            <person name="Kim H.R."/>
            <person name="Rambo T."/>
            <person name="Currie J."/>
            <person name="Collura K."/>
            <person name="Luo M."/>
            <person name="Yang T."/>
            <person name="Ammiraju J.S.S."/>
            <person name="Engler F."/>
            <person name="Soderlund C."/>
            <person name="Wing R.A."/>
            <person name="Palmer L.E."/>
            <person name="de la Bastide M."/>
            <person name="Spiegel L."/>
            <person name="Nascimento L."/>
            <person name="Zutavern T."/>
            <person name="O'Shaughnessy A."/>
            <person name="Dike S."/>
            <person name="Dedhia N."/>
            <person name="Preston R."/>
            <person name="Balija V."/>
            <person name="McCombie W.R."/>
            <person name="Chow T."/>
            <person name="Chen H."/>
            <person name="Chung M."/>
            <person name="Chen C."/>
            <person name="Shaw J."/>
            <person name="Wu H."/>
            <person name="Hsiao K."/>
            <person name="Chao Y."/>
            <person name="Chu M."/>
            <person name="Cheng C."/>
            <person name="Hour A."/>
            <person name="Lee P."/>
            <person name="Lin S."/>
            <person name="Lin Y."/>
            <person name="Liou J."/>
            <person name="Liu S."/>
            <person name="Hsing Y."/>
            <person name="Raghuvanshi S."/>
            <person name="Mohanty A."/>
            <person name="Bharti A.K."/>
            <person name="Gaur A."/>
            <person name="Gupta V."/>
            <person name="Kumar D."/>
            <person name="Ravi V."/>
            <person name="Vij S."/>
            <person name="Kapur A."/>
            <person name="Khurana P."/>
            <person name="Khurana P."/>
            <person name="Khurana J.P."/>
            <person name="Tyagi A.K."/>
            <person name="Gaikwad K."/>
            <person name="Singh A."/>
            <person name="Dalal V."/>
            <person name="Srivastava S."/>
            <person name="Dixit A."/>
            <person name="Pal A.K."/>
            <person name="Ghazi I.A."/>
            <person name="Yadav M."/>
            <person name="Pandit A."/>
            <person name="Bhargava A."/>
            <person name="Sureshbabu K."/>
            <person name="Batra K."/>
            <person name="Sharma T.R."/>
            <person name="Mohapatra T."/>
            <person name="Singh N.K."/>
            <person name="Messing J."/>
            <person name="Nelson A.B."/>
            <person name="Fuks G."/>
            <person name="Kavchok S."/>
            <person name="Keizer G."/>
            <person name="Linton E."/>
            <person name="Llaca V."/>
            <person name="Song R."/>
            <person name="Tanyolac B."/>
            <person name="Young S."/>
            <person name="Ho-Il K."/>
            <person name="Hahn J.H."/>
            <person name="Sangsakoo G."/>
            <person name="Vanavichit A."/>
            <person name="de Mattos Luiz.A.T."/>
            <person name="Zimmer P.D."/>
            <person name="Malone G."/>
            <person name="Dellagostin O."/>
            <person name="de Oliveira A.C."/>
            <person name="Bevan M."/>
            <person name="Bancroft I."/>
            <person name="Minx P."/>
            <person name="Cordum H."/>
            <person name="Wilson R."/>
            <person name="Cheng Z."/>
            <person name="Jin W."/>
            <person name="Jiang J."/>
            <person name="Leong S.A."/>
            <person name="Iwama H."/>
            <person name="Gojobori T."/>
            <person name="Itoh T."/>
            <person name="Niimura Y."/>
            <person name="Fujii Y."/>
            <person name="Habara T."/>
            <person name="Sakai H."/>
            <person name="Sato Y."/>
            <person name="Wilson G."/>
            <person name="Kumar K."/>
            <person name="McCouch S."/>
            <person name="Juretic N."/>
            <person name="Hoen D."/>
            <person name="Wright S."/>
            <person name="Bruskiewich R."/>
            <person name="Bureau T."/>
            <person name="Miyao A."/>
            <person name="Hirochika H."/>
            <person name="Nishikawa T."/>
            <person name="Kadowaki K."/>
            <person name="Sugiura M."/>
            <person name="Burr B."/>
            <person name="Sasaki T."/>
        </authorList>
    </citation>
    <scope>NUCLEOTIDE SEQUENCE [LARGE SCALE GENOMIC DNA]</scope>
    <source>
        <strain evidence="3">cv. Nipponbare</strain>
    </source>
</reference>
<proteinExistence type="predicted"/>
<keyword evidence="1" id="KW-0472">Membrane</keyword>
<dbReference type="AlphaFoldDB" id="Q0JQK6"/>
<gene>
    <name evidence="2" type="ordered locus">Os01g0154000</name>
</gene>
<organism evidence="2 3">
    <name type="scientific">Oryza sativa subsp. japonica</name>
    <name type="common">Rice</name>
    <dbReference type="NCBI Taxonomy" id="39947"/>
    <lineage>
        <taxon>Eukaryota</taxon>
        <taxon>Viridiplantae</taxon>
        <taxon>Streptophyta</taxon>
        <taxon>Embryophyta</taxon>
        <taxon>Tracheophyta</taxon>
        <taxon>Spermatophyta</taxon>
        <taxon>Magnoliopsida</taxon>
        <taxon>Liliopsida</taxon>
        <taxon>Poales</taxon>
        <taxon>Poaceae</taxon>
        <taxon>BOP clade</taxon>
        <taxon>Oryzoideae</taxon>
        <taxon>Oryzeae</taxon>
        <taxon>Oryzinae</taxon>
        <taxon>Oryza</taxon>
        <taxon>Oryza sativa</taxon>
    </lineage>
</organism>